<proteinExistence type="predicted"/>
<dbReference type="PROSITE" id="PS50157">
    <property type="entry name" value="ZINC_FINGER_C2H2_2"/>
    <property type="match status" value="2"/>
</dbReference>
<dbReference type="PROSITE" id="PS00028">
    <property type="entry name" value="ZINC_FINGER_C2H2_1"/>
    <property type="match status" value="2"/>
</dbReference>
<feature type="compositionally biased region" description="Basic and acidic residues" evidence="2">
    <location>
        <begin position="1"/>
        <end position="14"/>
    </location>
</feature>
<dbReference type="PANTHER" id="PTHR47591:SF1">
    <property type="entry name" value="ZINC FINGER PROTEIN ZAT2-RELATED"/>
    <property type="match status" value="1"/>
</dbReference>
<reference evidence="4 5" key="1">
    <citation type="submission" date="2024-08" db="EMBL/GenBank/DDBJ databases">
        <title>Insights into the chromosomal genome structure of Flemingia macrophylla.</title>
        <authorList>
            <person name="Ding Y."/>
            <person name="Zhao Y."/>
            <person name="Bi W."/>
            <person name="Wu M."/>
            <person name="Zhao G."/>
            <person name="Gong Y."/>
            <person name="Li W."/>
            <person name="Zhang P."/>
        </authorList>
    </citation>
    <scope>NUCLEOTIDE SEQUENCE [LARGE SCALE GENOMIC DNA]</scope>
    <source>
        <strain evidence="4">DYQJB</strain>
        <tissue evidence="4">Leaf</tissue>
    </source>
</reference>
<dbReference type="SMART" id="SM00355">
    <property type="entry name" value="ZnF_C2H2"/>
    <property type="match status" value="2"/>
</dbReference>
<keyword evidence="1" id="KW-0863">Zinc-finger</keyword>
<feature type="domain" description="C2H2-type" evidence="3">
    <location>
        <begin position="90"/>
        <end position="117"/>
    </location>
</feature>
<comment type="caution">
    <text evidence="4">The sequence shown here is derived from an EMBL/GenBank/DDBJ whole genome shotgun (WGS) entry which is preliminary data.</text>
</comment>
<keyword evidence="1" id="KW-0862">Zinc</keyword>
<keyword evidence="5" id="KW-1185">Reference proteome</keyword>
<evidence type="ECO:0000259" key="3">
    <source>
        <dbReference type="PROSITE" id="PS50157"/>
    </source>
</evidence>
<sequence length="411" mass="44971">MEEDQEVRHHKEEDNQGSLPSKEEGSAINNNETCSFMCQICKKGFNSGKALGGHLRIHNLSRKQLSRAKQGSGVAKPKTNNRWVLVRGNPTCALCGKSFSSMKSLFGHMRSHPGKVKRGIQSIIHNNGASSNSTSSSTLSDDYSVDLSQTLRGWSKTDKRGRRSPSSSNANSGLEDDGIEERMLEAVHELMLLASGDPKREEKLHGDQIEKKPLNCEKGFLMLKPDFGNSDVKKIYRKKGAKRMKLTELQAAEGNKLVRSGLCSTTFSSHHALEGHSCSHENSKNMQVIGQSESYDVSVAGERTAVQGDETGTVLGGSAVEAMRGYQCKIINKTFSIGQAFGDHKGSYWTGMEEAQSAQAISSLVENSQTRSKVLGFDLNQPPAINEEECVHSGLFFPVNIMESSSYDSSF</sequence>
<dbReference type="Gene3D" id="3.30.160.60">
    <property type="entry name" value="Classic Zinc Finger"/>
    <property type="match status" value="1"/>
</dbReference>
<dbReference type="AlphaFoldDB" id="A0ABD1MDS8"/>
<organism evidence="4 5">
    <name type="scientific">Flemingia macrophylla</name>
    <dbReference type="NCBI Taxonomy" id="520843"/>
    <lineage>
        <taxon>Eukaryota</taxon>
        <taxon>Viridiplantae</taxon>
        <taxon>Streptophyta</taxon>
        <taxon>Embryophyta</taxon>
        <taxon>Tracheophyta</taxon>
        <taxon>Spermatophyta</taxon>
        <taxon>Magnoliopsida</taxon>
        <taxon>eudicotyledons</taxon>
        <taxon>Gunneridae</taxon>
        <taxon>Pentapetalae</taxon>
        <taxon>rosids</taxon>
        <taxon>fabids</taxon>
        <taxon>Fabales</taxon>
        <taxon>Fabaceae</taxon>
        <taxon>Papilionoideae</taxon>
        <taxon>50 kb inversion clade</taxon>
        <taxon>NPAAA clade</taxon>
        <taxon>indigoferoid/millettioid clade</taxon>
        <taxon>Phaseoleae</taxon>
        <taxon>Flemingia</taxon>
    </lineage>
</organism>
<feature type="region of interest" description="Disordered" evidence="2">
    <location>
        <begin position="154"/>
        <end position="178"/>
    </location>
</feature>
<protein>
    <recommendedName>
        <fullName evidence="3">C2H2-type domain-containing protein</fullName>
    </recommendedName>
</protein>
<evidence type="ECO:0000313" key="5">
    <source>
        <dbReference type="Proteomes" id="UP001603857"/>
    </source>
</evidence>
<gene>
    <name evidence="4" type="ORF">Fmac_015152</name>
</gene>
<dbReference type="Pfam" id="PF13912">
    <property type="entry name" value="zf-C2H2_6"/>
    <property type="match status" value="2"/>
</dbReference>
<feature type="domain" description="C2H2-type" evidence="3">
    <location>
        <begin position="36"/>
        <end position="63"/>
    </location>
</feature>
<dbReference type="Proteomes" id="UP001603857">
    <property type="component" value="Unassembled WGS sequence"/>
</dbReference>
<dbReference type="GO" id="GO:0008270">
    <property type="term" value="F:zinc ion binding"/>
    <property type="evidence" value="ECO:0007669"/>
    <property type="project" value="UniProtKB-KW"/>
</dbReference>
<evidence type="ECO:0000313" key="4">
    <source>
        <dbReference type="EMBL" id="KAL2333939.1"/>
    </source>
</evidence>
<dbReference type="EMBL" id="JBGMDY010000005">
    <property type="protein sequence ID" value="KAL2333939.1"/>
    <property type="molecule type" value="Genomic_DNA"/>
</dbReference>
<evidence type="ECO:0000256" key="1">
    <source>
        <dbReference type="PROSITE-ProRule" id="PRU00042"/>
    </source>
</evidence>
<keyword evidence="1" id="KW-0479">Metal-binding</keyword>
<accession>A0ABD1MDS8</accession>
<feature type="region of interest" description="Disordered" evidence="2">
    <location>
        <begin position="1"/>
        <end position="26"/>
    </location>
</feature>
<dbReference type="InterPro" id="IPR036236">
    <property type="entry name" value="Znf_C2H2_sf"/>
</dbReference>
<dbReference type="InterPro" id="IPR013087">
    <property type="entry name" value="Znf_C2H2_type"/>
</dbReference>
<dbReference type="PANTHER" id="PTHR47591">
    <property type="entry name" value="ZINC FINGER PROTEIN ZAT2-RELATED"/>
    <property type="match status" value="1"/>
</dbReference>
<name>A0ABD1MDS8_9FABA</name>
<dbReference type="SUPFAM" id="SSF57667">
    <property type="entry name" value="beta-beta-alpha zinc fingers"/>
    <property type="match status" value="1"/>
</dbReference>
<evidence type="ECO:0000256" key="2">
    <source>
        <dbReference type="SAM" id="MobiDB-lite"/>
    </source>
</evidence>